<feature type="transmembrane region" description="Helical" evidence="1">
    <location>
        <begin position="171"/>
        <end position="190"/>
    </location>
</feature>
<dbReference type="Proteomes" id="UP000326780">
    <property type="component" value="Chromosome"/>
</dbReference>
<feature type="transmembrane region" description="Helical" evidence="1">
    <location>
        <begin position="48"/>
        <end position="68"/>
    </location>
</feature>
<dbReference type="Pfam" id="PF04403">
    <property type="entry name" value="PqiA"/>
    <property type="match status" value="1"/>
</dbReference>
<accession>A0A5Q0MBE4</accession>
<sequence length="228" mass="24175">MKEVPDTVVCPGCDAVYARAPLAPRDVAECPRCGTELDRHPGAQQRRILPLTVASLIMFAIANLFPIVEIELQGLRSQTTLAGAVVVLSTEGMSPVALLVLATTILFPLLQLCILAYLLVPLARAHRPWGFAMLVRMMQSLRPWGMIEVFLLGVLVAIVKLSSMATVVPGPALWAFVALTVTLTAVLSFNPGAFWEMTFRQADEEDAAAAAAAAAGAGAGAEAPEVRA</sequence>
<evidence type="ECO:0000256" key="1">
    <source>
        <dbReference type="SAM" id="Phobius"/>
    </source>
</evidence>
<dbReference type="AlphaFoldDB" id="A0A5Q0MBE4"/>
<gene>
    <name evidence="2" type="ORF">GFK26_24775</name>
</gene>
<protein>
    <submittedName>
        <fullName evidence="2">Paraquat-inducible protein A</fullName>
    </submittedName>
</protein>
<evidence type="ECO:0000313" key="2">
    <source>
        <dbReference type="EMBL" id="QFZ85752.1"/>
    </source>
</evidence>
<dbReference type="RefSeq" id="WP_153284294.1">
    <property type="nucleotide sequence ID" value="NZ_CP045644.1"/>
</dbReference>
<name>A0A5Q0MBE4_VARPD</name>
<proteinExistence type="predicted"/>
<reference evidence="2 3" key="1">
    <citation type="submission" date="2019-10" db="EMBL/GenBank/DDBJ databases">
        <title>Complete genome sequence of Variovorax paradoxus 5C-2.</title>
        <authorList>
            <person name="Gogoleva N.E."/>
            <person name="Balkin A.S."/>
        </authorList>
    </citation>
    <scope>NUCLEOTIDE SEQUENCE [LARGE SCALE GENOMIC DNA]</scope>
    <source>
        <strain evidence="2 3">5C-2</strain>
    </source>
</reference>
<keyword evidence="1" id="KW-0812">Transmembrane</keyword>
<feature type="transmembrane region" description="Helical" evidence="1">
    <location>
        <begin position="96"/>
        <end position="120"/>
    </location>
</feature>
<organism evidence="2 3">
    <name type="scientific">Variovorax paradoxus</name>
    <dbReference type="NCBI Taxonomy" id="34073"/>
    <lineage>
        <taxon>Bacteria</taxon>
        <taxon>Pseudomonadati</taxon>
        <taxon>Pseudomonadota</taxon>
        <taxon>Betaproteobacteria</taxon>
        <taxon>Burkholderiales</taxon>
        <taxon>Comamonadaceae</taxon>
        <taxon>Variovorax</taxon>
    </lineage>
</organism>
<keyword evidence="1" id="KW-0472">Membrane</keyword>
<evidence type="ECO:0000313" key="3">
    <source>
        <dbReference type="Proteomes" id="UP000326780"/>
    </source>
</evidence>
<dbReference type="InterPro" id="IPR007498">
    <property type="entry name" value="PqiA-like"/>
</dbReference>
<dbReference type="EMBL" id="CP045644">
    <property type="protein sequence ID" value="QFZ85752.1"/>
    <property type="molecule type" value="Genomic_DNA"/>
</dbReference>
<keyword evidence="1" id="KW-1133">Transmembrane helix</keyword>
<feature type="transmembrane region" description="Helical" evidence="1">
    <location>
        <begin position="141"/>
        <end position="159"/>
    </location>
</feature>